<accession>A0A0C6F988</accession>
<reference evidence="2 3" key="1">
    <citation type="journal article" date="2015" name="Genome Announc.">
        <title>Complete Genome Sequence of Methylobacterium aquaticum Strain 22A, Isolated from Racomitrium japonicum Moss.</title>
        <authorList>
            <person name="Tani A."/>
            <person name="Ogura Y."/>
            <person name="Hayashi T."/>
            <person name="Kimbara K."/>
        </authorList>
    </citation>
    <scope>NUCLEOTIDE SEQUENCE [LARGE SCALE GENOMIC DNA]</scope>
    <source>
        <strain evidence="2 3">MA-22A</strain>
        <plasmid evidence="3">Plasmid pMaq22A_1p DNA</plasmid>
    </source>
</reference>
<feature type="region of interest" description="Disordered" evidence="1">
    <location>
        <begin position="1"/>
        <end position="43"/>
    </location>
</feature>
<evidence type="ECO:0000313" key="3">
    <source>
        <dbReference type="Proteomes" id="UP000061432"/>
    </source>
</evidence>
<dbReference type="PATRIC" id="fig|270351.10.peg.6415"/>
<dbReference type="Proteomes" id="UP000061432">
    <property type="component" value="Plasmid pMaq22A_1p"/>
</dbReference>
<feature type="compositionally biased region" description="Basic residues" evidence="1">
    <location>
        <begin position="1"/>
        <end position="15"/>
    </location>
</feature>
<dbReference type="EMBL" id="AP014705">
    <property type="protein sequence ID" value="BAQ49346.1"/>
    <property type="molecule type" value="Genomic_DNA"/>
</dbReference>
<organism evidence="2 3">
    <name type="scientific">Methylobacterium aquaticum</name>
    <dbReference type="NCBI Taxonomy" id="270351"/>
    <lineage>
        <taxon>Bacteria</taxon>
        <taxon>Pseudomonadati</taxon>
        <taxon>Pseudomonadota</taxon>
        <taxon>Alphaproteobacteria</taxon>
        <taxon>Hyphomicrobiales</taxon>
        <taxon>Methylobacteriaceae</taxon>
        <taxon>Methylobacterium</taxon>
    </lineage>
</organism>
<evidence type="ECO:0000313" key="2">
    <source>
        <dbReference type="EMBL" id="BAQ49346.1"/>
    </source>
</evidence>
<keyword evidence="2" id="KW-0614">Plasmid</keyword>
<gene>
    <name evidence="2" type="ORF">Maq22A_1p35580</name>
</gene>
<dbReference type="KEGG" id="maqu:Maq22A_1p35580"/>
<proteinExistence type="predicted"/>
<protein>
    <submittedName>
        <fullName evidence="2">Uncharacterized protein</fullName>
    </submittedName>
</protein>
<reference evidence="3" key="2">
    <citation type="submission" date="2015-01" db="EMBL/GenBank/DDBJ databases">
        <title>Complete genome sequence of Methylobacterium aquaticum strain 22A.</title>
        <authorList>
            <person name="Tani A."/>
            <person name="Ogura Y."/>
            <person name="Hayashi T."/>
        </authorList>
    </citation>
    <scope>NUCLEOTIDE SEQUENCE [LARGE SCALE GENOMIC DNA]</scope>
    <source>
        <strain evidence="3">MA-22A</strain>
        <plasmid evidence="3">Plasmid pMaq22A_1p DNA</plasmid>
    </source>
</reference>
<evidence type="ECO:0000256" key="1">
    <source>
        <dbReference type="SAM" id="MobiDB-lite"/>
    </source>
</evidence>
<geneLocation type="plasmid" evidence="3">
    <name>pMaq22A_1p DNA</name>
</geneLocation>
<name>A0A0C6F988_9HYPH</name>
<sequence length="201" mass="22992">MLHRRLRMPSRRRYERLRDPQILGYRGPSPASPESQGSVDAEPSLDFDVVGFPGVGHNGHRPKHERLRRHPVRPEVNREVVNDRAKLMIHRLVARRLARDPGILDSAKMAVMRLEADYPERTFVSEWREILGQPPGTIRQLLTRRDEGMQRLRLSSPFLEGEGVSFVRDPNVRKRIWRLARKGAAAQRAAHAGRQGSSVPA</sequence>
<dbReference type="AlphaFoldDB" id="A0A0C6F988"/>